<name>A0A9X0CFZ6_9CNID</name>
<dbReference type="PANTHER" id="PTHR24291:SF201">
    <property type="entry name" value="CYTOCHROME P450, FAMILY 4, SUBFAMILY B, POLYPEPTIDE 7"/>
    <property type="match status" value="1"/>
</dbReference>
<organism evidence="3 4">
    <name type="scientific">Desmophyllum pertusum</name>
    <dbReference type="NCBI Taxonomy" id="174260"/>
    <lineage>
        <taxon>Eukaryota</taxon>
        <taxon>Metazoa</taxon>
        <taxon>Cnidaria</taxon>
        <taxon>Anthozoa</taxon>
        <taxon>Hexacorallia</taxon>
        <taxon>Scleractinia</taxon>
        <taxon>Caryophylliina</taxon>
        <taxon>Caryophylliidae</taxon>
        <taxon>Desmophyllum</taxon>
    </lineage>
</organism>
<protein>
    <recommendedName>
        <fullName evidence="5">Cytochrome P450</fullName>
    </recommendedName>
</protein>
<dbReference type="Pfam" id="PF00067">
    <property type="entry name" value="p450"/>
    <property type="match status" value="1"/>
</dbReference>
<accession>A0A9X0CFZ6</accession>
<evidence type="ECO:0000313" key="3">
    <source>
        <dbReference type="EMBL" id="KAJ7330608.1"/>
    </source>
</evidence>
<evidence type="ECO:0000313" key="4">
    <source>
        <dbReference type="Proteomes" id="UP001163046"/>
    </source>
</evidence>
<comment type="similarity">
    <text evidence="1">Belongs to the cytochrome P450 family.</text>
</comment>
<reference evidence="3" key="1">
    <citation type="submission" date="2023-01" db="EMBL/GenBank/DDBJ databases">
        <title>Genome assembly of the deep-sea coral Lophelia pertusa.</title>
        <authorList>
            <person name="Herrera S."/>
            <person name="Cordes E."/>
        </authorList>
    </citation>
    <scope>NUCLEOTIDE SEQUENCE</scope>
    <source>
        <strain evidence="3">USNM1676648</strain>
        <tissue evidence="3">Polyp</tissue>
    </source>
</reference>
<dbReference type="OrthoDB" id="1470350at2759"/>
<evidence type="ECO:0000256" key="1">
    <source>
        <dbReference type="ARBA" id="ARBA00010617"/>
    </source>
</evidence>
<dbReference type="InterPro" id="IPR001128">
    <property type="entry name" value="Cyt_P450"/>
</dbReference>
<dbReference type="GO" id="GO:0020037">
    <property type="term" value="F:heme binding"/>
    <property type="evidence" value="ECO:0007669"/>
    <property type="project" value="InterPro"/>
</dbReference>
<dbReference type="GO" id="GO:0016705">
    <property type="term" value="F:oxidoreductase activity, acting on paired donors, with incorporation or reduction of molecular oxygen"/>
    <property type="evidence" value="ECO:0007669"/>
    <property type="project" value="InterPro"/>
</dbReference>
<proteinExistence type="inferred from homology"/>
<feature type="transmembrane region" description="Helical" evidence="2">
    <location>
        <begin position="20"/>
        <end position="41"/>
    </location>
</feature>
<evidence type="ECO:0008006" key="5">
    <source>
        <dbReference type="Google" id="ProtNLM"/>
    </source>
</evidence>
<keyword evidence="2" id="KW-0472">Membrane</keyword>
<comment type="caution">
    <text evidence="3">The sequence shown here is derived from an EMBL/GenBank/DDBJ whole genome shotgun (WGS) entry which is preliminary data.</text>
</comment>
<dbReference type="EMBL" id="MU827792">
    <property type="protein sequence ID" value="KAJ7330608.1"/>
    <property type="molecule type" value="Genomic_DNA"/>
</dbReference>
<dbReference type="SUPFAM" id="SSF48264">
    <property type="entry name" value="Cytochrome P450"/>
    <property type="match status" value="1"/>
</dbReference>
<sequence>MFSMADFLSRFSLESSSSSLWFIVLVTVGIVVIANFVIGVLQQRRHAVRSVLGVPGPDGHWLKGHIDYAGFDGAGLKYHVKCATEFKTCYRLWVGPLKSLVVLCHPDTIQVIQSSNAPKERFVYNLVRPFIGDGLITSEGDKWFRMRRLLTPAFHFEILKPYVRVFQESTNVLLEKWSSQERGEVELFHHISLMTLDSVLKCALSYRTNCQTQEKQDPYIVVVYEASSQILTRLMNPLLHNDNIYKLTSDGRKFFKNCDFAHAKADEMIKARRKALQDDAREGEAEEKENIWIFLTSC</sequence>
<keyword evidence="2" id="KW-0812">Transmembrane</keyword>
<evidence type="ECO:0000256" key="2">
    <source>
        <dbReference type="SAM" id="Phobius"/>
    </source>
</evidence>
<keyword evidence="4" id="KW-1185">Reference proteome</keyword>
<dbReference type="GO" id="GO:0004497">
    <property type="term" value="F:monooxygenase activity"/>
    <property type="evidence" value="ECO:0007669"/>
    <property type="project" value="InterPro"/>
</dbReference>
<dbReference type="InterPro" id="IPR036396">
    <property type="entry name" value="Cyt_P450_sf"/>
</dbReference>
<gene>
    <name evidence="3" type="ORF">OS493_022223</name>
</gene>
<dbReference type="Gene3D" id="1.10.630.10">
    <property type="entry name" value="Cytochrome P450"/>
    <property type="match status" value="1"/>
</dbReference>
<dbReference type="InterPro" id="IPR050196">
    <property type="entry name" value="Cytochrome_P450_Monoox"/>
</dbReference>
<dbReference type="AlphaFoldDB" id="A0A9X0CFZ6"/>
<dbReference type="PANTHER" id="PTHR24291">
    <property type="entry name" value="CYTOCHROME P450 FAMILY 4"/>
    <property type="match status" value="1"/>
</dbReference>
<dbReference type="GO" id="GO:0005506">
    <property type="term" value="F:iron ion binding"/>
    <property type="evidence" value="ECO:0007669"/>
    <property type="project" value="InterPro"/>
</dbReference>
<dbReference type="Proteomes" id="UP001163046">
    <property type="component" value="Unassembled WGS sequence"/>
</dbReference>
<keyword evidence="2" id="KW-1133">Transmembrane helix</keyword>